<organism evidence="1 2">
    <name type="scientific">Alligator mississippiensis</name>
    <name type="common">American alligator</name>
    <dbReference type="NCBI Taxonomy" id="8496"/>
    <lineage>
        <taxon>Eukaryota</taxon>
        <taxon>Metazoa</taxon>
        <taxon>Chordata</taxon>
        <taxon>Craniata</taxon>
        <taxon>Vertebrata</taxon>
        <taxon>Euteleostomi</taxon>
        <taxon>Archelosauria</taxon>
        <taxon>Archosauria</taxon>
        <taxon>Crocodylia</taxon>
        <taxon>Alligatoridae</taxon>
        <taxon>Alligatorinae</taxon>
        <taxon>Alligator</taxon>
    </lineage>
</organism>
<evidence type="ECO:0000313" key="1">
    <source>
        <dbReference type="EMBL" id="KYO35503.1"/>
    </source>
</evidence>
<dbReference type="AlphaFoldDB" id="A0A151NFD0"/>
<sequence length="76" mass="8915">MNNYRPPMIIVKALTLDSGPSYNNLATDSHKHWLRGRREQRECYYSPVVALNKYRKSWAGQRGAFERCLILVTELM</sequence>
<keyword evidence="2" id="KW-1185">Reference proteome</keyword>
<gene>
    <name evidence="1" type="ORF">Y1Q_0008066</name>
</gene>
<reference evidence="1 2" key="1">
    <citation type="journal article" date="2012" name="Genome Biol.">
        <title>Sequencing three crocodilian genomes to illuminate the evolution of archosaurs and amniotes.</title>
        <authorList>
            <person name="St John J.A."/>
            <person name="Braun E.L."/>
            <person name="Isberg S.R."/>
            <person name="Miles L.G."/>
            <person name="Chong A.Y."/>
            <person name="Gongora J."/>
            <person name="Dalzell P."/>
            <person name="Moran C."/>
            <person name="Bed'hom B."/>
            <person name="Abzhanov A."/>
            <person name="Burgess S.C."/>
            <person name="Cooksey A.M."/>
            <person name="Castoe T.A."/>
            <person name="Crawford N.G."/>
            <person name="Densmore L.D."/>
            <person name="Drew J.C."/>
            <person name="Edwards S.V."/>
            <person name="Faircloth B.C."/>
            <person name="Fujita M.K."/>
            <person name="Greenwold M.J."/>
            <person name="Hoffmann F.G."/>
            <person name="Howard J.M."/>
            <person name="Iguchi T."/>
            <person name="Janes D.E."/>
            <person name="Khan S.Y."/>
            <person name="Kohno S."/>
            <person name="de Koning A.J."/>
            <person name="Lance S.L."/>
            <person name="McCarthy F.M."/>
            <person name="McCormack J.E."/>
            <person name="Merchant M.E."/>
            <person name="Peterson D.G."/>
            <person name="Pollock D.D."/>
            <person name="Pourmand N."/>
            <person name="Raney B.J."/>
            <person name="Roessler K.A."/>
            <person name="Sanford J.R."/>
            <person name="Sawyer R.H."/>
            <person name="Schmidt C.J."/>
            <person name="Triplett E.W."/>
            <person name="Tuberville T.D."/>
            <person name="Venegas-Anaya M."/>
            <person name="Howard J.T."/>
            <person name="Jarvis E.D."/>
            <person name="Guillette L.J.Jr."/>
            <person name="Glenn T.C."/>
            <person name="Green R.E."/>
            <person name="Ray D.A."/>
        </authorList>
    </citation>
    <scope>NUCLEOTIDE SEQUENCE [LARGE SCALE GENOMIC DNA]</scope>
    <source>
        <strain evidence="1">KSC_2009_1</strain>
    </source>
</reference>
<name>A0A151NFD0_ALLMI</name>
<accession>A0A151NFD0</accession>
<proteinExistence type="predicted"/>
<comment type="caution">
    <text evidence="1">The sequence shown here is derived from an EMBL/GenBank/DDBJ whole genome shotgun (WGS) entry which is preliminary data.</text>
</comment>
<dbReference type="Proteomes" id="UP000050525">
    <property type="component" value="Unassembled WGS sequence"/>
</dbReference>
<protein>
    <submittedName>
        <fullName evidence="1">Uncharacterized protein</fullName>
    </submittedName>
</protein>
<evidence type="ECO:0000313" key="2">
    <source>
        <dbReference type="Proteomes" id="UP000050525"/>
    </source>
</evidence>
<dbReference type="EMBL" id="AKHW03003201">
    <property type="protein sequence ID" value="KYO35503.1"/>
    <property type="molecule type" value="Genomic_DNA"/>
</dbReference>